<dbReference type="NCBIfam" id="TIGR04346">
    <property type="entry name" value="DotA_TraY"/>
    <property type="match status" value="1"/>
</dbReference>
<dbReference type="InterPro" id="IPR027628">
    <property type="entry name" value="DotA_TraY"/>
</dbReference>
<feature type="transmembrane region" description="Helical" evidence="1">
    <location>
        <begin position="28"/>
        <end position="50"/>
    </location>
</feature>
<feature type="transmembrane region" description="Helical" evidence="1">
    <location>
        <begin position="88"/>
        <end position="113"/>
    </location>
</feature>
<evidence type="ECO:0008006" key="4">
    <source>
        <dbReference type="Google" id="ProtNLM"/>
    </source>
</evidence>
<feature type="transmembrane region" description="Helical" evidence="1">
    <location>
        <begin position="810"/>
        <end position="831"/>
    </location>
</feature>
<reference evidence="2 3" key="1">
    <citation type="submission" date="2017-08" db="EMBL/GenBank/DDBJ databases">
        <title>Infants hospitalized years apart are colonized by the same room-sourced microbial strains.</title>
        <authorList>
            <person name="Brooks B."/>
            <person name="Olm M.R."/>
            <person name="Firek B.A."/>
            <person name="Baker R."/>
            <person name="Thomas B.C."/>
            <person name="Morowitz M.J."/>
            <person name="Banfield J.F."/>
        </authorList>
    </citation>
    <scope>NUCLEOTIDE SEQUENCE [LARGE SCALE GENOMIC DNA]</scope>
    <source>
        <strain evidence="2">S2_018_000_R2_104</strain>
    </source>
</reference>
<gene>
    <name evidence="2" type="ORF">DI626_05530</name>
</gene>
<feature type="transmembrane region" description="Helical" evidence="1">
    <location>
        <begin position="220"/>
        <end position="243"/>
    </location>
</feature>
<comment type="caution">
    <text evidence="2">The sequence shown here is derived from an EMBL/GenBank/DDBJ whole genome shotgun (WGS) entry which is preliminary data.</text>
</comment>
<feature type="transmembrane region" description="Helical" evidence="1">
    <location>
        <begin position="688"/>
        <end position="713"/>
    </location>
</feature>
<proteinExistence type="predicted"/>
<name>A0A2W5BYI6_9BACT</name>
<sequence length="886" mass="97052">MVSGSRITQGQVLRIVVLPGIFPRLKRLFSSGFFMLPYFVMLVFNTVRIIPDGHPFLRSENIGKYSLIKALSEAATHVPFNKQNADKVFFFTMILSGIVMLFMQVFLCILAIFTLPARAESGVDYSKFFSNPNDPKADIAFRLLDLVFGVKGSTGAGYFGTDHGPTAFHTALHALFQFYSYGILLIGSFVIIYLATTIVIETARWGVPFGQRFNKAWAPIRLVLFFGLLLPASSGLNMAQYILLDAARLGSNVATNAWLLFDKTSKTPYIETADNLIAQPTIPPMNDFLAFMAISRTCSWAEGRHNGRDIRPYFVFKSGSDGAIDLQDSTPAFSEMVKKADGGTINIRFGEKKDIYNTQTGTVYPFCGELQIPVVDQAQPGAAIMQQAYVDQITCLWSGRGGAASECSQYSFSDMGKDFTSAYSTTIPRDPYPDLTPYIGERQKMQFLILINQDLNTSLENAVKKQRSEGTWNNDVALNMGWAGAGIWFNKIAEQNGALTGAVHSKPIILHMPTVMENIYKQKAIQSPQVPILDAYNPVTGNNQMILTGEEMEIATVLNQVYKQWAENNETFIPGVPESRDQTGTGNIIIDTINGVMGTQGLFDMCRNKTVHPLASLSSLGKGLIDHSIRGFAVAAGVGIGGGFLKMLGQTDIANATKSITKFFLTFAGIGLMLGFILFYVLPFMPFIYFFFAVMTWVKTIFEAMVAMPLWALAHLRIDGDGMPGSAAEGGYFYILEIFLRPVIIIISFLGGILIFAALTRVLNETFYLALSNLSGHSGGESTTGCFKAPGSTTTGVTPDDFRRGPIDEFFYSVIYAITVYLMAVPCFKLVDAIPDNIMRWMGSGIQTFGSQDGDPADSMMKYVAGGAGLTGSKLKEGFGKSLGLN</sequence>
<keyword evidence="1" id="KW-1133">Transmembrane helix</keyword>
<feature type="transmembrane region" description="Helical" evidence="1">
    <location>
        <begin position="660"/>
        <end position="682"/>
    </location>
</feature>
<organism evidence="2 3">
    <name type="scientific">Micavibrio aeruginosavorus</name>
    <dbReference type="NCBI Taxonomy" id="349221"/>
    <lineage>
        <taxon>Bacteria</taxon>
        <taxon>Pseudomonadati</taxon>
        <taxon>Bdellovibrionota</taxon>
        <taxon>Bdellovibrionia</taxon>
        <taxon>Bdellovibrionales</taxon>
        <taxon>Pseudobdellovibrionaceae</taxon>
        <taxon>Micavibrio</taxon>
    </lineage>
</organism>
<feature type="transmembrane region" description="Helical" evidence="1">
    <location>
        <begin position="629"/>
        <end position="648"/>
    </location>
</feature>
<accession>A0A2W5BYI6</accession>
<evidence type="ECO:0000313" key="2">
    <source>
        <dbReference type="EMBL" id="PZO86798.1"/>
    </source>
</evidence>
<protein>
    <recommendedName>
        <fullName evidence="4">Type IV secretion protein DotA</fullName>
    </recommendedName>
</protein>
<feature type="transmembrane region" description="Helical" evidence="1">
    <location>
        <begin position="178"/>
        <end position="200"/>
    </location>
</feature>
<dbReference type="Proteomes" id="UP000249557">
    <property type="component" value="Unassembled WGS sequence"/>
</dbReference>
<keyword evidence="1" id="KW-0472">Membrane</keyword>
<dbReference type="EMBL" id="QFNK01000091">
    <property type="protein sequence ID" value="PZO86798.1"/>
    <property type="molecule type" value="Genomic_DNA"/>
</dbReference>
<evidence type="ECO:0000256" key="1">
    <source>
        <dbReference type="SAM" id="Phobius"/>
    </source>
</evidence>
<feature type="transmembrane region" description="Helical" evidence="1">
    <location>
        <begin position="734"/>
        <end position="759"/>
    </location>
</feature>
<dbReference type="AlphaFoldDB" id="A0A2W5BYI6"/>
<keyword evidence="1" id="KW-0812">Transmembrane</keyword>
<evidence type="ECO:0000313" key="3">
    <source>
        <dbReference type="Proteomes" id="UP000249557"/>
    </source>
</evidence>